<proteinExistence type="predicted"/>
<dbReference type="InterPro" id="IPR042094">
    <property type="entry name" value="T2SS_GspF_sf"/>
</dbReference>
<organism evidence="7 8">
    <name type="scientific">Aduncisulcus paluster</name>
    <dbReference type="NCBI Taxonomy" id="2918883"/>
    <lineage>
        <taxon>Eukaryota</taxon>
        <taxon>Metamonada</taxon>
        <taxon>Carpediemonas-like organisms</taxon>
        <taxon>Aduncisulcus</taxon>
    </lineage>
</organism>
<name>A0ABQ5KYE9_9EUKA</name>
<dbReference type="Gene3D" id="1.20.81.30">
    <property type="entry name" value="Type II secretion system (T2SS), domain F"/>
    <property type="match status" value="1"/>
</dbReference>
<comment type="caution">
    <text evidence="7">The sequence shown here is derived from an EMBL/GenBank/DDBJ whole genome shotgun (WGS) entry which is preliminary data.</text>
</comment>
<feature type="domain" description="Type II secretion system protein GspF" evidence="6">
    <location>
        <begin position="4"/>
        <end position="65"/>
    </location>
</feature>
<keyword evidence="3" id="KW-0812">Transmembrane</keyword>
<reference evidence="7" key="1">
    <citation type="submission" date="2022-03" db="EMBL/GenBank/DDBJ databases">
        <title>Draft genome sequence of Aduncisulcus paluster, a free-living microaerophilic Fornicata.</title>
        <authorList>
            <person name="Yuyama I."/>
            <person name="Kume K."/>
            <person name="Tamura T."/>
            <person name="Inagaki Y."/>
            <person name="Hashimoto T."/>
        </authorList>
    </citation>
    <scope>NUCLEOTIDE SEQUENCE</scope>
    <source>
        <strain evidence="7">NY0171</strain>
    </source>
</reference>
<evidence type="ECO:0000313" key="7">
    <source>
        <dbReference type="EMBL" id="GKT37472.1"/>
    </source>
</evidence>
<dbReference type="InterPro" id="IPR018076">
    <property type="entry name" value="T2SS_GspF_dom"/>
</dbReference>
<dbReference type="Pfam" id="PF00482">
    <property type="entry name" value="T2SSF"/>
    <property type="match status" value="1"/>
</dbReference>
<feature type="non-terminal residue" evidence="7">
    <location>
        <position position="1"/>
    </location>
</feature>
<evidence type="ECO:0000256" key="3">
    <source>
        <dbReference type="ARBA" id="ARBA00022692"/>
    </source>
</evidence>
<keyword evidence="5" id="KW-0472">Membrane</keyword>
<evidence type="ECO:0000256" key="4">
    <source>
        <dbReference type="ARBA" id="ARBA00022989"/>
    </source>
</evidence>
<sequence>AKQRSPLARVLAEVSSRLDSGSKLDEAMHGFIPAEEVMLINSGVNSAKLYEALDLAVRLIQARKRSSTPCVKL</sequence>
<evidence type="ECO:0000256" key="2">
    <source>
        <dbReference type="ARBA" id="ARBA00022475"/>
    </source>
</evidence>
<evidence type="ECO:0000256" key="5">
    <source>
        <dbReference type="ARBA" id="ARBA00023136"/>
    </source>
</evidence>
<dbReference type="Proteomes" id="UP001057375">
    <property type="component" value="Unassembled WGS sequence"/>
</dbReference>
<keyword evidence="2" id="KW-1003">Cell membrane</keyword>
<evidence type="ECO:0000313" key="8">
    <source>
        <dbReference type="Proteomes" id="UP001057375"/>
    </source>
</evidence>
<protein>
    <recommendedName>
        <fullName evidence="6">Type II secretion system protein GspF domain-containing protein</fullName>
    </recommendedName>
</protein>
<evidence type="ECO:0000259" key="6">
    <source>
        <dbReference type="Pfam" id="PF00482"/>
    </source>
</evidence>
<evidence type="ECO:0000256" key="1">
    <source>
        <dbReference type="ARBA" id="ARBA00004651"/>
    </source>
</evidence>
<accession>A0ABQ5KYE9</accession>
<comment type="subcellular location">
    <subcellularLocation>
        <location evidence="1">Cell membrane</location>
        <topology evidence="1">Multi-pass membrane protein</topology>
    </subcellularLocation>
</comment>
<keyword evidence="8" id="KW-1185">Reference proteome</keyword>
<keyword evidence="4" id="KW-1133">Transmembrane helix</keyword>
<gene>
    <name evidence="7" type="ORF">ADUPG1_003410</name>
</gene>
<dbReference type="EMBL" id="BQXS01004664">
    <property type="protein sequence ID" value="GKT37472.1"/>
    <property type="molecule type" value="Genomic_DNA"/>
</dbReference>